<comment type="caution">
    <text evidence="2">The sequence shown here is derived from an EMBL/GenBank/DDBJ whole genome shotgun (WGS) entry which is preliminary data.</text>
</comment>
<reference evidence="2" key="1">
    <citation type="journal article" date="2020" name="Nat. Commun.">
        <title>Large-scale genome sequencing of mycorrhizal fungi provides insights into the early evolution of symbiotic traits.</title>
        <authorList>
            <person name="Miyauchi S."/>
            <person name="Kiss E."/>
            <person name="Kuo A."/>
            <person name="Drula E."/>
            <person name="Kohler A."/>
            <person name="Sanchez-Garcia M."/>
            <person name="Morin E."/>
            <person name="Andreopoulos B."/>
            <person name="Barry K.W."/>
            <person name="Bonito G."/>
            <person name="Buee M."/>
            <person name="Carver A."/>
            <person name="Chen C."/>
            <person name="Cichocki N."/>
            <person name="Clum A."/>
            <person name="Culley D."/>
            <person name="Crous P.W."/>
            <person name="Fauchery L."/>
            <person name="Girlanda M."/>
            <person name="Hayes R.D."/>
            <person name="Keri Z."/>
            <person name="LaButti K."/>
            <person name="Lipzen A."/>
            <person name="Lombard V."/>
            <person name="Magnuson J."/>
            <person name="Maillard F."/>
            <person name="Murat C."/>
            <person name="Nolan M."/>
            <person name="Ohm R.A."/>
            <person name="Pangilinan J."/>
            <person name="Pereira M.F."/>
            <person name="Perotto S."/>
            <person name="Peter M."/>
            <person name="Pfister S."/>
            <person name="Riley R."/>
            <person name="Sitrit Y."/>
            <person name="Stielow J.B."/>
            <person name="Szollosi G."/>
            <person name="Zifcakova L."/>
            <person name="Stursova M."/>
            <person name="Spatafora J.W."/>
            <person name="Tedersoo L."/>
            <person name="Vaario L.M."/>
            <person name="Yamada A."/>
            <person name="Yan M."/>
            <person name="Wang P."/>
            <person name="Xu J."/>
            <person name="Bruns T."/>
            <person name="Baldrian P."/>
            <person name="Vilgalys R."/>
            <person name="Dunand C."/>
            <person name="Henrissat B."/>
            <person name="Grigoriev I.V."/>
            <person name="Hibbett D."/>
            <person name="Nagy L.G."/>
            <person name="Martin F.M."/>
        </authorList>
    </citation>
    <scope>NUCLEOTIDE SEQUENCE</scope>
    <source>
        <strain evidence="2">UH-Tt-Lm1</strain>
    </source>
</reference>
<evidence type="ECO:0000313" key="2">
    <source>
        <dbReference type="EMBL" id="KAF9782667.1"/>
    </source>
</evidence>
<evidence type="ECO:0000313" key="3">
    <source>
        <dbReference type="Proteomes" id="UP000736335"/>
    </source>
</evidence>
<reference evidence="2" key="2">
    <citation type="submission" date="2020-11" db="EMBL/GenBank/DDBJ databases">
        <authorList>
            <consortium name="DOE Joint Genome Institute"/>
            <person name="Kuo A."/>
            <person name="Miyauchi S."/>
            <person name="Kiss E."/>
            <person name="Drula E."/>
            <person name="Kohler A."/>
            <person name="Sanchez-Garcia M."/>
            <person name="Andreopoulos B."/>
            <person name="Barry K.W."/>
            <person name="Bonito G."/>
            <person name="Buee M."/>
            <person name="Carver A."/>
            <person name="Chen C."/>
            <person name="Cichocki N."/>
            <person name="Clum A."/>
            <person name="Culley D."/>
            <person name="Crous P.W."/>
            <person name="Fauchery L."/>
            <person name="Girlanda M."/>
            <person name="Hayes R."/>
            <person name="Keri Z."/>
            <person name="Labutti K."/>
            <person name="Lipzen A."/>
            <person name="Lombard V."/>
            <person name="Magnuson J."/>
            <person name="Maillard F."/>
            <person name="Morin E."/>
            <person name="Murat C."/>
            <person name="Nolan M."/>
            <person name="Ohm R."/>
            <person name="Pangilinan J."/>
            <person name="Pereira M."/>
            <person name="Perotto S."/>
            <person name="Peter M."/>
            <person name="Riley R."/>
            <person name="Sitrit Y."/>
            <person name="Stielow B."/>
            <person name="Szollosi G."/>
            <person name="Zifcakova L."/>
            <person name="Stursova M."/>
            <person name="Spatafora J.W."/>
            <person name="Tedersoo L."/>
            <person name="Vaario L.-M."/>
            <person name="Yamada A."/>
            <person name="Yan M."/>
            <person name="Wang P."/>
            <person name="Xu J."/>
            <person name="Bruns T."/>
            <person name="Baldrian P."/>
            <person name="Vilgalys R."/>
            <person name="Henrissat B."/>
            <person name="Grigoriev I.V."/>
            <person name="Hibbett D."/>
            <person name="Nagy L.G."/>
            <person name="Martin F.M."/>
        </authorList>
    </citation>
    <scope>NUCLEOTIDE SEQUENCE</scope>
    <source>
        <strain evidence="2">UH-Tt-Lm1</strain>
    </source>
</reference>
<dbReference type="Proteomes" id="UP000736335">
    <property type="component" value="Unassembled WGS sequence"/>
</dbReference>
<feature type="compositionally biased region" description="Pro residues" evidence="1">
    <location>
        <begin position="532"/>
        <end position="543"/>
    </location>
</feature>
<sequence length="687" mass="76081">MSSPVGPSQATQSSSYPGTPDEEFEGYFSNVHAAAEAFILGQGYESVSQDRLRRIMNKDWIKLFKRRGINQTKTLSTKAKERITKDLAAGRYADRENANESALMAPSSDPRDYSHWCTLCMDFSVKLILCAGCRVGVCYPSIGSMKGCVAWDERIQQDDFVFFCPFCAKSAKVTCPLALAEPDRVPRKDLTLFRCDPPALVISIVWHTTKHPFINTFRSHLQGRYSGNEKSVMFMDHSLRHTSDENDEHLTGSQATADAIEFLEANPYAKILVIIDTHAAENGYFVWAKDANGDYQACSLLEILQDCSPKEIFKYMSDAEDAPSHHHKLLIVNLACGASVSLPQPRSELLTGHCADAVLSFATNTTITSEVAPVLLPLISDWLQTSSDYEVLMAKSVPASWAHRNHPVLSRRGHDPSRYTCFTSTEKPCVDVASGKDDHILYTRFDLGQPGGRIVRCFGGCEKGMASKPLRNTVRLTCEGCKYKTTVPAFKTSTETTLGRVSLVAVAYPQHLYPTPHWDPPNTDNNQAGPSMPTPAPPPPAKPAPTRERSTHPSREPTPPPPQPMLRPLRLDPMVRSISLPSMTSTGSTTPVQHRLPTIRIPPRPLRQGSPMIRIPSRPLGQGSLMAVESRRAGTRSATATPPKPQKRPQSKSPEPETEPWMSDLVSRMWQKRQRCGDDHPPTPPMS</sequence>
<protein>
    <submittedName>
        <fullName evidence="2">Uncharacterized protein</fullName>
    </submittedName>
</protein>
<feature type="region of interest" description="Disordered" evidence="1">
    <location>
        <begin position="515"/>
        <end position="687"/>
    </location>
</feature>
<feature type="compositionally biased region" description="Polar residues" evidence="1">
    <location>
        <begin position="1"/>
        <end position="17"/>
    </location>
</feature>
<gene>
    <name evidence="2" type="ORF">BJ322DRAFT_1110550</name>
</gene>
<keyword evidence="3" id="KW-1185">Reference proteome</keyword>
<accession>A0A9P6HC34</accession>
<feature type="compositionally biased region" description="Pro residues" evidence="1">
    <location>
        <begin position="556"/>
        <end position="565"/>
    </location>
</feature>
<feature type="compositionally biased region" description="Basic and acidic residues" evidence="1">
    <location>
        <begin position="545"/>
        <end position="555"/>
    </location>
</feature>
<organism evidence="2 3">
    <name type="scientific">Thelephora terrestris</name>
    <dbReference type="NCBI Taxonomy" id="56493"/>
    <lineage>
        <taxon>Eukaryota</taxon>
        <taxon>Fungi</taxon>
        <taxon>Dikarya</taxon>
        <taxon>Basidiomycota</taxon>
        <taxon>Agaricomycotina</taxon>
        <taxon>Agaricomycetes</taxon>
        <taxon>Thelephorales</taxon>
        <taxon>Thelephoraceae</taxon>
        <taxon>Thelephora</taxon>
    </lineage>
</organism>
<evidence type="ECO:0000256" key="1">
    <source>
        <dbReference type="SAM" id="MobiDB-lite"/>
    </source>
</evidence>
<dbReference type="AlphaFoldDB" id="A0A9P6HC34"/>
<feature type="region of interest" description="Disordered" evidence="1">
    <location>
        <begin position="1"/>
        <end position="22"/>
    </location>
</feature>
<feature type="compositionally biased region" description="Polar residues" evidence="1">
    <location>
        <begin position="579"/>
        <end position="592"/>
    </location>
</feature>
<dbReference type="EMBL" id="WIUZ02000011">
    <property type="protein sequence ID" value="KAF9782667.1"/>
    <property type="molecule type" value="Genomic_DNA"/>
</dbReference>
<proteinExistence type="predicted"/>
<name>A0A9P6HC34_9AGAM</name>